<evidence type="ECO:0000313" key="1">
    <source>
        <dbReference type="EMBL" id="MBW82170.1"/>
    </source>
</evidence>
<dbReference type="EMBL" id="GGEC01001687">
    <property type="protein sequence ID" value="MBW82170.1"/>
    <property type="molecule type" value="Transcribed_RNA"/>
</dbReference>
<name>A0A2P2ILQ7_RHIMU</name>
<sequence>MVLLIPVVFRSKPSKYVLGPAIKGISYVLLEHQIDPTS</sequence>
<organism evidence="1">
    <name type="scientific">Rhizophora mucronata</name>
    <name type="common">Asiatic mangrove</name>
    <dbReference type="NCBI Taxonomy" id="61149"/>
    <lineage>
        <taxon>Eukaryota</taxon>
        <taxon>Viridiplantae</taxon>
        <taxon>Streptophyta</taxon>
        <taxon>Embryophyta</taxon>
        <taxon>Tracheophyta</taxon>
        <taxon>Spermatophyta</taxon>
        <taxon>Magnoliopsida</taxon>
        <taxon>eudicotyledons</taxon>
        <taxon>Gunneridae</taxon>
        <taxon>Pentapetalae</taxon>
        <taxon>rosids</taxon>
        <taxon>fabids</taxon>
        <taxon>Malpighiales</taxon>
        <taxon>Rhizophoraceae</taxon>
        <taxon>Rhizophora</taxon>
    </lineage>
</organism>
<protein>
    <submittedName>
        <fullName evidence="1">Uncharacterized protein</fullName>
    </submittedName>
</protein>
<proteinExistence type="predicted"/>
<accession>A0A2P2ILQ7</accession>
<dbReference type="AlphaFoldDB" id="A0A2P2ILQ7"/>
<reference evidence="1" key="1">
    <citation type="submission" date="2018-02" db="EMBL/GenBank/DDBJ databases">
        <title>Rhizophora mucronata_Transcriptome.</title>
        <authorList>
            <person name="Meera S.P."/>
            <person name="Sreeshan A."/>
            <person name="Augustine A."/>
        </authorList>
    </citation>
    <scope>NUCLEOTIDE SEQUENCE</scope>
    <source>
        <tissue evidence="1">Leaf</tissue>
    </source>
</reference>